<keyword evidence="3" id="KW-1185">Reference proteome</keyword>
<sequence length="255" mass="28197">MKFTPMAIWGRELRHYRQGAGLTQQELADEITYSKSLISQIETGQTPATEEFAEACDERLQTGGALVRLLDYRRGNGFPVYFRDWVPLEASASILRAFEPNVIYGLLQTPEYATAMLYGNEAAAAVRIERQSILSGDSPPALHVVLDESVLYREIGSPCVMRDQLRYLINVISPTVTVQIVPQENHAGVQGAWVLATMSDGAAVAYVETAARGFVTDSREDLARLTAAWESLRSQALSVKASIELIEKAAERWTT</sequence>
<dbReference type="SUPFAM" id="SSF47413">
    <property type="entry name" value="lambda repressor-like DNA-binding domains"/>
    <property type="match status" value="1"/>
</dbReference>
<accession>A0ABP8U4U1</accession>
<gene>
    <name evidence="2" type="ORF">GCM10023196_007370</name>
</gene>
<dbReference type="InterPro" id="IPR043917">
    <property type="entry name" value="DUF5753"/>
</dbReference>
<proteinExistence type="predicted"/>
<reference evidence="3" key="1">
    <citation type="journal article" date="2019" name="Int. J. Syst. Evol. Microbiol.">
        <title>The Global Catalogue of Microorganisms (GCM) 10K type strain sequencing project: providing services to taxonomists for standard genome sequencing and annotation.</title>
        <authorList>
            <consortium name="The Broad Institute Genomics Platform"/>
            <consortium name="The Broad Institute Genome Sequencing Center for Infectious Disease"/>
            <person name="Wu L."/>
            <person name="Ma J."/>
        </authorList>
    </citation>
    <scope>NUCLEOTIDE SEQUENCE [LARGE SCALE GENOMIC DNA]</scope>
    <source>
        <strain evidence="3">JCM 17939</strain>
    </source>
</reference>
<dbReference type="EMBL" id="BAABHK010000001">
    <property type="protein sequence ID" value="GAA4621043.1"/>
    <property type="molecule type" value="Genomic_DNA"/>
</dbReference>
<dbReference type="Pfam" id="PF13560">
    <property type="entry name" value="HTH_31"/>
    <property type="match status" value="1"/>
</dbReference>
<dbReference type="Gene3D" id="1.10.260.40">
    <property type="entry name" value="lambda repressor-like DNA-binding domains"/>
    <property type="match status" value="1"/>
</dbReference>
<dbReference type="PROSITE" id="PS50943">
    <property type="entry name" value="HTH_CROC1"/>
    <property type="match status" value="1"/>
</dbReference>
<dbReference type="InterPro" id="IPR001387">
    <property type="entry name" value="Cro/C1-type_HTH"/>
</dbReference>
<name>A0ABP8U4U1_9ACTN</name>
<dbReference type="InterPro" id="IPR010982">
    <property type="entry name" value="Lambda_DNA-bd_dom_sf"/>
</dbReference>
<dbReference type="RefSeq" id="WP_345429163.1">
    <property type="nucleotide sequence ID" value="NZ_BAABHK010000001.1"/>
</dbReference>
<evidence type="ECO:0000313" key="3">
    <source>
        <dbReference type="Proteomes" id="UP001501442"/>
    </source>
</evidence>
<comment type="caution">
    <text evidence="2">The sequence shown here is derived from an EMBL/GenBank/DDBJ whole genome shotgun (WGS) entry which is preliminary data.</text>
</comment>
<feature type="domain" description="HTH cro/C1-type" evidence="1">
    <location>
        <begin position="13"/>
        <end position="46"/>
    </location>
</feature>
<evidence type="ECO:0000313" key="2">
    <source>
        <dbReference type="EMBL" id="GAA4621043.1"/>
    </source>
</evidence>
<evidence type="ECO:0000259" key="1">
    <source>
        <dbReference type="PROSITE" id="PS50943"/>
    </source>
</evidence>
<organism evidence="2 3">
    <name type="scientific">Actinoallomurus vinaceus</name>
    <dbReference type="NCBI Taxonomy" id="1080074"/>
    <lineage>
        <taxon>Bacteria</taxon>
        <taxon>Bacillati</taxon>
        <taxon>Actinomycetota</taxon>
        <taxon>Actinomycetes</taxon>
        <taxon>Streptosporangiales</taxon>
        <taxon>Thermomonosporaceae</taxon>
        <taxon>Actinoallomurus</taxon>
    </lineage>
</organism>
<dbReference type="Pfam" id="PF19054">
    <property type="entry name" value="DUF5753"/>
    <property type="match status" value="1"/>
</dbReference>
<dbReference type="SMART" id="SM00530">
    <property type="entry name" value="HTH_XRE"/>
    <property type="match status" value="1"/>
</dbReference>
<dbReference type="CDD" id="cd00093">
    <property type="entry name" value="HTH_XRE"/>
    <property type="match status" value="1"/>
</dbReference>
<protein>
    <submittedName>
        <fullName evidence="2">Helix-turn-helix transcriptional regulator</fullName>
    </submittedName>
</protein>
<dbReference type="Proteomes" id="UP001501442">
    <property type="component" value="Unassembled WGS sequence"/>
</dbReference>